<accession>A0A1I0DVW7</accession>
<dbReference type="RefSeq" id="WP_093329128.1">
    <property type="nucleotide sequence ID" value="NZ_AP027363.1"/>
</dbReference>
<dbReference type="AlphaFoldDB" id="A0A1I0DVW7"/>
<dbReference type="Pfam" id="PF13469">
    <property type="entry name" value="Sulfotransfer_3"/>
    <property type="match status" value="1"/>
</dbReference>
<keyword evidence="1" id="KW-0808">Transferase</keyword>
<gene>
    <name evidence="1" type="ORF">SAMN05660429_01623</name>
</gene>
<evidence type="ECO:0000313" key="1">
    <source>
        <dbReference type="EMBL" id="SET36780.1"/>
    </source>
</evidence>
<dbReference type="OrthoDB" id="1441538at2"/>
<organism evidence="1 2">
    <name type="scientific">Thalassotalea agarivorans</name>
    <name type="common">Thalassomonas agarivorans</name>
    <dbReference type="NCBI Taxonomy" id="349064"/>
    <lineage>
        <taxon>Bacteria</taxon>
        <taxon>Pseudomonadati</taxon>
        <taxon>Pseudomonadota</taxon>
        <taxon>Gammaproteobacteria</taxon>
        <taxon>Alteromonadales</taxon>
        <taxon>Colwelliaceae</taxon>
        <taxon>Thalassotalea</taxon>
    </lineage>
</organism>
<name>A0A1I0DVW7_THASX</name>
<dbReference type="STRING" id="349064.SAMN05660429_01623"/>
<keyword evidence="2" id="KW-1185">Reference proteome</keyword>
<dbReference type="EMBL" id="FOHK01000007">
    <property type="protein sequence ID" value="SET36780.1"/>
    <property type="molecule type" value="Genomic_DNA"/>
</dbReference>
<proteinExistence type="predicted"/>
<dbReference type="InterPro" id="IPR027417">
    <property type="entry name" value="P-loop_NTPase"/>
</dbReference>
<reference evidence="1 2" key="1">
    <citation type="submission" date="2016-10" db="EMBL/GenBank/DDBJ databases">
        <authorList>
            <person name="de Groot N.N."/>
        </authorList>
    </citation>
    <scope>NUCLEOTIDE SEQUENCE [LARGE SCALE GENOMIC DNA]</scope>
    <source>
        <strain evidence="1 2">DSM 19706</strain>
    </source>
</reference>
<dbReference type="SUPFAM" id="SSF52540">
    <property type="entry name" value="P-loop containing nucleoside triphosphate hydrolases"/>
    <property type="match status" value="1"/>
</dbReference>
<sequence length="306" mass="35475">MKSIVHSLFGHAHIWQKHKRYKYLPNDLFSALNAFQANASIDIHKSTHKPLLILSAGWRSGSTLLQRALTSGDDYLIWGEPYGDFGLLESLTLPLTKFNEEFPRKSHLIGNIDKQQPLSQQWIANLYPQVDDLKNAYTAYFEALFQAPAESQGYTEFGIKEIRLDAQFAQFFKWLFPEAKIVFLVRNPIDAFSSYSQFKSWYITRPERPVFTARAFAKHWARLANSFSDHCEQLDATIIKYEDLYQGSPALTQLGEKLELNINNDAFKKKIEANKTPTTQRRINWLDKAILKYHLKKLARSFNYSL</sequence>
<dbReference type="Gene3D" id="3.40.50.300">
    <property type="entry name" value="P-loop containing nucleotide triphosphate hydrolases"/>
    <property type="match status" value="1"/>
</dbReference>
<dbReference type="GO" id="GO:0016740">
    <property type="term" value="F:transferase activity"/>
    <property type="evidence" value="ECO:0007669"/>
    <property type="project" value="UniProtKB-KW"/>
</dbReference>
<protein>
    <submittedName>
        <fullName evidence="1">Sulfotransferase family protein</fullName>
    </submittedName>
</protein>
<dbReference type="Proteomes" id="UP000199308">
    <property type="component" value="Unassembled WGS sequence"/>
</dbReference>
<evidence type="ECO:0000313" key="2">
    <source>
        <dbReference type="Proteomes" id="UP000199308"/>
    </source>
</evidence>